<dbReference type="InterPro" id="IPR000772">
    <property type="entry name" value="Ricin_B_lectin"/>
</dbReference>
<feature type="non-terminal residue" evidence="2">
    <location>
        <position position="1"/>
    </location>
</feature>
<dbReference type="PROSITE" id="PS50231">
    <property type="entry name" value="RICIN_B_LECTIN"/>
    <property type="match status" value="1"/>
</dbReference>
<dbReference type="Pfam" id="PF00652">
    <property type="entry name" value="Ricin_B_lectin"/>
    <property type="match status" value="1"/>
</dbReference>
<evidence type="ECO:0000313" key="2">
    <source>
        <dbReference type="EMBL" id="JAP94432.1"/>
    </source>
</evidence>
<sequence>QGVGMNQGMGMNHGMGMNRHRRQDRHFDAPRGMQPGMNMQMNPNQAHFSAYPTQGFGGSNMPQPGGVYLIQNIMTTGKAIDIDGARVQPNTRAINWDRHGNANQKFRLQTRNGAYQIIPTHSNIPLTVDSKRQGARVEQDRNQMNSLWNIVPTGDGSFYIQNQGTNYVITIQNGNMNNGADIVIWPQTGDASQKWMFNM</sequence>
<protein>
    <submittedName>
        <fullName evidence="2">Ricin superfamily protein</fullName>
    </submittedName>
</protein>
<accession>A0A146KCB7</accession>
<dbReference type="InterPro" id="IPR035992">
    <property type="entry name" value="Ricin_B-like_lectins"/>
</dbReference>
<dbReference type="CDD" id="cd00161">
    <property type="entry name" value="beta-trefoil_Ricin-like"/>
    <property type="match status" value="1"/>
</dbReference>
<reference evidence="2" key="1">
    <citation type="submission" date="2015-07" db="EMBL/GenBank/DDBJ databases">
        <title>Adaptation to a free-living lifestyle via gene acquisitions in the diplomonad Trepomonas sp. PC1.</title>
        <authorList>
            <person name="Xu F."/>
            <person name="Jerlstrom-Hultqvist J."/>
            <person name="Kolisko M."/>
            <person name="Simpson A.G.B."/>
            <person name="Roger A.J."/>
            <person name="Svard S.G."/>
            <person name="Andersson J.O."/>
        </authorList>
    </citation>
    <scope>NUCLEOTIDE SEQUENCE</scope>
    <source>
        <strain evidence="2">PC1</strain>
    </source>
</reference>
<evidence type="ECO:0000259" key="1">
    <source>
        <dbReference type="SMART" id="SM00458"/>
    </source>
</evidence>
<dbReference type="AlphaFoldDB" id="A0A146KCB7"/>
<name>A0A146KCB7_9EUKA</name>
<organism evidence="2">
    <name type="scientific">Trepomonas sp. PC1</name>
    <dbReference type="NCBI Taxonomy" id="1076344"/>
    <lineage>
        <taxon>Eukaryota</taxon>
        <taxon>Metamonada</taxon>
        <taxon>Diplomonadida</taxon>
        <taxon>Hexamitidae</taxon>
        <taxon>Hexamitinae</taxon>
        <taxon>Trepomonas</taxon>
    </lineage>
</organism>
<gene>
    <name evidence="2" type="ORF">TPC1_12916</name>
</gene>
<feature type="domain" description="Ricin B lectin" evidence="1">
    <location>
        <begin position="65"/>
        <end position="198"/>
    </location>
</feature>
<proteinExistence type="predicted"/>
<dbReference type="SUPFAM" id="SSF50370">
    <property type="entry name" value="Ricin B-like lectins"/>
    <property type="match status" value="1"/>
</dbReference>
<dbReference type="SMART" id="SM00458">
    <property type="entry name" value="RICIN"/>
    <property type="match status" value="1"/>
</dbReference>
<dbReference type="Gene3D" id="2.80.10.50">
    <property type="match status" value="2"/>
</dbReference>
<dbReference type="EMBL" id="GDID01002174">
    <property type="protein sequence ID" value="JAP94432.1"/>
    <property type="molecule type" value="Transcribed_RNA"/>
</dbReference>